<reference evidence="2 3" key="1">
    <citation type="journal article" date="2016" name="Sci. Rep.">
        <title>Draft genome sequencing and secretome analysis of fungal phytopathogen Ascochyta rabiei provides insight into the necrotrophic effector repertoire.</title>
        <authorList>
            <person name="Verma S."/>
            <person name="Gazara R.K."/>
            <person name="Nizam S."/>
            <person name="Parween S."/>
            <person name="Chattopadhyay D."/>
            <person name="Verma P.K."/>
        </authorList>
    </citation>
    <scope>NUCLEOTIDE SEQUENCE [LARGE SCALE GENOMIC DNA]</scope>
    <source>
        <strain evidence="2 3">ArDII</strain>
    </source>
</reference>
<comment type="caution">
    <text evidence="2">The sequence shown here is derived from an EMBL/GenBank/DDBJ whole genome shotgun (WGS) entry which is preliminary data.</text>
</comment>
<proteinExistence type="predicted"/>
<evidence type="ECO:0000313" key="3">
    <source>
        <dbReference type="Proteomes" id="UP000076837"/>
    </source>
</evidence>
<organism evidence="2 3">
    <name type="scientific">Didymella rabiei</name>
    <name type="common">Chickpea ascochyta blight fungus</name>
    <name type="synonym">Mycosphaerella rabiei</name>
    <dbReference type="NCBI Taxonomy" id="5454"/>
    <lineage>
        <taxon>Eukaryota</taxon>
        <taxon>Fungi</taxon>
        <taxon>Dikarya</taxon>
        <taxon>Ascomycota</taxon>
        <taxon>Pezizomycotina</taxon>
        <taxon>Dothideomycetes</taxon>
        <taxon>Pleosporomycetidae</taxon>
        <taxon>Pleosporales</taxon>
        <taxon>Pleosporineae</taxon>
        <taxon>Didymellaceae</taxon>
        <taxon>Ascochyta</taxon>
    </lineage>
</organism>
<evidence type="ECO:0000259" key="1">
    <source>
        <dbReference type="Pfam" id="PF24494"/>
    </source>
</evidence>
<dbReference type="AlphaFoldDB" id="A0A162VFV4"/>
<gene>
    <name evidence="2" type="ORF">ST47_g10394</name>
</gene>
<keyword evidence="3" id="KW-1185">Reference proteome</keyword>
<evidence type="ECO:0000313" key="2">
    <source>
        <dbReference type="EMBL" id="KZM18432.1"/>
    </source>
</evidence>
<dbReference type="InterPro" id="IPR056009">
    <property type="entry name" value="DUF7587"/>
</dbReference>
<name>A0A162VFV4_DIDRA</name>
<dbReference type="STRING" id="5454.A0A162VFV4"/>
<feature type="domain" description="DUF7587" evidence="1">
    <location>
        <begin position="273"/>
        <end position="393"/>
    </location>
</feature>
<dbReference type="Proteomes" id="UP000076837">
    <property type="component" value="Unassembled WGS sequence"/>
</dbReference>
<protein>
    <recommendedName>
        <fullName evidence="1">DUF7587 domain-containing protein</fullName>
    </recommendedName>
</protein>
<sequence>MQNSVNDIEGSIRGFTLSGNASESRKRERPSSIPNHLAYLQDSIQGLDQSTNTIVLQAQSVRDLADDAPAFGCIPIAEVISLHEQTRKLTGIISDLRTTIDKMTESIEISVIRQLNSLGNRTTDIEFCRPPIKQLLSHFDAEIKNIVHESFNISNDQSILLRVAEKCYEQSVNPSGVLHADHYFDPFEEAQQEWPYDPDFESEEYYEHENRLILDDGYAADFQAQAERRSEASQKDRQDWVDFWVRALNHAPGGPTLFHPPVGLHERSLSLDVPKYLFRTFDAVSPGRNDDSIIASRASIVGSENSGQRDILGVEKRRAAKLLHMHLDKYVFGCEEQDNLMSWTSSLLFAIQYAIWRSYNNGRSTSKINICAVDPCKFPLGQFMRDVPLLETFHATAEQLGNPMENIFLREC</sequence>
<accession>A0A162VFV4</accession>
<dbReference type="Pfam" id="PF24494">
    <property type="entry name" value="DUF7587"/>
    <property type="match status" value="1"/>
</dbReference>
<dbReference type="EMBL" id="JYNV01000330">
    <property type="protein sequence ID" value="KZM18432.1"/>
    <property type="molecule type" value="Genomic_DNA"/>
</dbReference>